<evidence type="ECO:0000313" key="4">
    <source>
        <dbReference type="Proteomes" id="UP000219602"/>
    </source>
</evidence>
<feature type="transmembrane region" description="Helical" evidence="2">
    <location>
        <begin position="92"/>
        <end position="108"/>
    </location>
</feature>
<proteinExistence type="predicted"/>
<protein>
    <submittedName>
        <fullName evidence="3">Uncharacterized protein</fullName>
    </submittedName>
</protein>
<evidence type="ECO:0000256" key="1">
    <source>
        <dbReference type="SAM" id="MobiDB-lite"/>
    </source>
</evidence>
<feature type="transmembrane region" description="Helical" evidence="2">
    <location>
        <begin position="550"/>
        <end position="571"/>
    </location>
</feature>
<keyword evidence="2" id="KW-1133">Transmembrane helix</keyword>
<organism evidence="3 4">
    <name type="scientific">Fusarium oxysporum f. sp. radicis-cucumerinum</name>
    <dbReference type="NCBI Taxonomy" id="327505"/>
    <lineage>
        <taxon>Eukaryota</taxon>
        <taxon>Fungi</taxon>
        <taxon>Dikarya</taxon>
        <taxon>Ascomycota</taxon>
        <taxon>Pezizomycotina</taxon>
        <taxon>Sordariomycetes</taxon>
        <taxon>Hypocreomycetidae</taxon>
        <taxon>Hypocreales</taxon>
        <taxon>Nectriaceae</taxon>
        <taxon>Fusarium</taxon>
        <taxon>Fusarium oxysporum species complex</taxon>
    </lineage>
</organism>
<dbReference type="EMBL" id="MABQ02000009">
    <property type="protein sequence ID" value="PCD26273.1"/>
    <property type="molecule type" value="Genomic_DNA"/>
</dbReference>
<feature type="transmembrane region" description="Helical" evidence="2">
    <location>
        <begin position="754"/>
        <end position="771"/>
    </location>
</feature>
<reference evidence="3 4" key="1">
    <citation type="journal article" date="2016" name="Environ. Microbiol.">
        <title>Effector profiles distinguish formae speciales of Fusarium oxysporum.</title>
        <authorList>
            <person name="van Dam P."/>
            <person name="Fokkens L."/>
            <person name="Schmidt S.M."/>
            <person name="Linmans J.H."/>
            <person name="Kistler H.C."/>
            <person name="Ma L.J."/>
            <person name="Rep M."/>
        </authorList>
    </citation>
    <scope>NUCLEOTIDE SEQUENCE [LARGE SCALE GENOMIC DNA]</scope>
    <source>
        <strain evidence="3 4">Forc016</strain>
    </source>
</reference>
<feature type="transmembrane region" description="Helical" evidence="2">
    <location>
        <begin position="783"/>
        <end position="802"/>
    </location>
</feature>
<evidence type="ECO:0000256" key="2">
    <source>
        <dbReference type="SAM" id="Phobius"/>
    </source>
</evidence>
<dbReference type="InterPro" id="IPR021840">
    <property type="entry name" value="DUF3433"/>
</dbReference>
<keyword evidence="2" id="KW-0812">Transmembrane</keyword>
<comment type="caution">
    <text evidence="3">The sequence shown here is derived from an EMBL/GenBank/DDBJ whole genome shotgun (WGS) entry which is preliminary data.</text>
</comment>
<evidence type="ECO:0000313" key="3">
    <source>
        <dbReference type="EMBL" id="PCD26273.1"/>
    </source>
</evidence>
<dbReference type="Pfam" id="PF11915">
    <property type="entry name" value="DUF3433"/>
    <property type="match status" value="2"/>
</dbReference>
<feature type="transmembrane region" description="Helical" evidence="2">
    <location>
        <begin position="668"/>
        <end position="687"/>
    </location>
</feature>
<feature type="region of interest" description="Disordered" evidence="1">
    <location>
        <begin position="1"/>
        <end position="42"/>
    </location>
</feature>
<feature type="transmembrane region" description="Helical" evidence="2">
    <location>
        <begin position="1176"/>
        <end position="1196"/>
    </location>
</feature>
<reference evidence="3 4" key="2">
    <citation type="journal article" date="2017" name="Sci. Rep.">
        <title>A mobile pathogenicity chromosome in Fusarium oxysporum for infection of multiple cucurbit species.</title>
        <authorList>
            <person name="van Dam P."/>
            <person name="Fokkens L."/>
            <person name="Ayukawa Y."/>
            <person name="van der Gragt M."/>
            <person name="Ter Horst A."/>
            <person name="Brankovics B."/>
            <person name="Houterman P.M."/>
            <person name="Arie T."/>
            <person name="Rep M."/>
        </authorList>
    </citation>
    <scope>NUCLEOTIDE SEQUENCE [LARGE SCALE GENOMIC DNA]</scope>
    <source>
        <strain evidence="3 4">Forc016</strain>
    </source>
</reference>
<dbReference type="Proteomes" id="UP000219602">
    <property type="component" value="Chromosome 11"/>
</dbReference>
<feature type="transmembrane region" description="Helical" evidence="2">
    <location>
        <begin position="53"/>
        <end position="72"/>
    </location>
</feature>
<accession>A0A2H3GL62</accession>
<feature type="region of interest" description="Disordered" evidence="1">
    <location>
        <begin position="1260"/>
        <end position="1305"/>
    </location>
</feature>
<dbReference type="PANTHER" id="PTHR37544">
    <property type="entry name" value="SPRAY-RELATED"/>
    <property type="match status" value="1"/>
</dbReference>
<feature type="transmembrane region" description="Helical" evidence="2">
    <location>
        <begin position="578"/>
        <end position="595"/>
    </location>
</feature>
<name>A0A2H3GL62_FUSOX</name>
<feature type="compositionally biased region" description="Polar residues" evidence="1">
    <location>
        <begin position="32"/>
        <end position="41"/>
    </location>
</feature>
<feature type="transmembrane region" description="Helical" evidence="2">
    <location>
        <begin position="159"/>
        <end position="182"/>
    </location>
</feature>
<sequence length="1305" mass="143246">MAAPTPDSAPERSHLLFEQSPTEDEPFPDNTAKGTSTSNTDKQTKPPFWLSKYALLMFCAIFITLAASLIVLKCVSDAQDGFLLNFSSSEYTWTYGPTAILVIVLSLWRRADYYFKSAEPWRELQSGPVLASKSLLLDYVAPFQPFSAYHAIRIGHYRVVATILSFFLLKGIILISTTLFSVQSSLHHQLFNITYRDVFDAERAWTSPAFYSTLQFEDCVFFSGGSDQGIWNYLAHLNNAAANDSTWKTVGGRVTQRFTPPQSVFNLTALEAPVDVFVPHVACEEATLSIDFDVRRSRVEYSWTSDTCSTGRHDAYLCPDHRASGYNITTCGETPRAYSLHRANCSTSLTHDGDAEYRRSDDLEDHDIRYAITVAQYTIDMDVAEHNVSQAISLVNHSAVICKIGYNIVSGSATLDVLSGDVSLNPVEMNGGRQLKNLTNSSLAEMLITNLDTSSTALVVDKDVPIMTVEPGVIDMGCGAGDAFAQLIAVKLGEHFKSSILWQPFVLRNISIDILEGLLDEFARESLLVNKLTNVTAKGLVSESRLHMRALAVCTMAAGFSVLAAICLLMLIFSTESLWIPSMCGSIAGHAAILINSPSLHDLLRSEGQSSEKELADSLKDTTFKTAANSPGNLGVETTEESPLLSDKSDQKSLKDRKSWTPISGRRWFVVATLAFPLLAIGGLELLQQLSNKRQGLVDMHRTDSTSISYTIRIASTATLFAIATLVNSLDFTITAFAPYSSLRGGNSPPERSILFHLLSVSPFLIFFKSLRACHFGPAASNISSLLSSFLTIIVSGLWTLASPVTLEGPFSAMVGNWWSTWPVRAVDDGGAAMILNLVRYGGANTSSSIWQDLVLPHVSPTSSTPISDDIYRSANYTYAIGGLRPLLDCSVAPQENLTMTMWRDVGCRLVGNDEEQDCSFKRTRVTLRRPEGCEGHDTDGTFSFGTVTEGRGAFEAPRWVGRFLDLNTILTGSNASCPTIGVLFGQMGSNDTSDWNMTALVCTQGLEQVPVTVTYTGNPSLREINERHPPKLELEKAWRWVNGTSKSKAFGYQPGRFLDADLTPFPIDESDTRTFDEDDDPFFDHLLHGPNRIKRESLLGPSNTEKLIRAVQRDYSKYMRHVIDLNFRANRSNAHDDLISAEALPNARPSSVATEITGTTSAQVTRLAIHTTSKLLLQILLGLMALLSLASYLLVKIDGTLPRNPCSIASTMAFLAGSQLCDRDAGIIPQGAEYMTDGQLKEAFDGWVFSLGWWQKEEASVESEEPNDGESTLGDRDVPDEAQEGQRTPGRFGIDVGRANVSKF</sequence>
<dbReference type="STRING" id="327505.A0A2H3GL62"/>
<dbReference type="PANTHER" id="PTHR37544:SF1">
    <property type="entry name" value="PHOSPHORIBOSYLAMINOIMIDAZOLE-SUCCINOCARBOXAMIDE SYNTHASE"/>
    <property type="match status" value="1"/>
</dbReference>
<gene>
    <name evidence="3" type="ORF">AU210_012704</name>
</gene>
<feature type="region of interest" description="Disordered" evidence="1">
    <location>
        <begin position="624"/>
        <end position="650"/>
    </location>
</feature>
<feature type="transmembrane region" description="Helical" evidence="2">
    <location>
        <begin position="708"/>
        <end position="734"/>
    </location>
</feature>
<keyword evidence="2" id="KW-0472">Membrane</keyword>